<proteinExistence type="predicted"/>
<gene>
    <name evidence="2" type="ORF">BN59_01196</name>
</gene>
<keyword evidence="1" id="KW-0812">Transmembrane</keyword>
<evidence type="ECO:0000313" key="3">
    <source>
        <dbReference type="Proteomes" id="UP000044071"/>
    </source>
</evidence>
<evidence type="ECO:0000256" key="1">
    <source>
        <dbReference type="SAM" id="Phobius"/>
    </source>
</evidence>
<name>A0A078KVC6_9GAMM</name>
<dbReference type="eggNOG" id="ENOG5031EBV">
    <property type="taxonomic scope" value="Bacteria"/>
</dbReference>
<dbReference type="RefSeq" id="WP_043873343.1">
    <property type="nucleotide sequence ID" value="NZ_CCVW01000001.1"/>
</dbReference>
<dbReference type="OrthoDB" id="5653490at2"/>
<keyword evidence="3" id="KW-1185">Reference proteome</keyword>
<evidence type="ECO:0000313" key="2">
    <source>
        <dbReference type="EMBL" id="CDZ76917.1"/>
    </source>
</evidence>
<dbReference type="STRING" id="1034943.BN59_01196"/>
<feature type="transmembrane region" description="Helical" evidence="1">
    <location>
        <begin position="22"/>
        <end position="43"/>
    </location>
</feature>
<protein>
    <submittedName>
        <fullName evidence="2">Uncharacterized protein</fullName>
    </submittedName>
</protein>
<sequence length="94" mass="10834">MGRETWNIRIHAKFFYVRTYRVAGRCLILSLLVNLLLSLGVYYRYFHEPPRDYYATSGITPPVQLKVLYEPNYSATPLLPADPVADDTVKVIPD</sequence>
<keyword evidence="1" id="KW-0472">Membrane</keyword>
<dbReference type="AlphaFoldDB" id="A0A078KVC6"/>
<dbReference type="NCBIfam" id="NF038227">
    <property type="entry name" value="IcmM_DotJ_IVB"/>
    <property type="match status" value="1"/>
</dbReference>
<keyword evidence="1" id="KW-1133">Transmembrane helix</keyword>
<reference evidence="2 3" key="1">
    <citation type="submission" date="2014-06" db="EMBL/GenBank/DDBJ databases">
        <authorList>
            <person name="Urmite Genomes Urmite Genomes"/>
        </authorList>
    </citation>
    <scope>NUCLEOTIDE SEQUENCE [LARGE SCALE GENOMIC DNA]</scope>
</reference>
<dbReference type="Proteomes" id="UP000044071">
    <property type="component" value="Unassembled WGS sequence"/>
</dbReference>
<accession>A0A078KVC6</accession>
<organism evidence="2 3">
    <name type="scientific">Legionella massiliensis</name>
    <dbReference type="NCBI Taxonomy" id="1034943"/>
    <lineage>
        <taxon>Bacteria</taxon>
        <taxon>Pseudomonadati</taxon>
        <taxon>Pseudomonadota</taxon>
        <taxon>Gammaproteobacteria</taxon>
        <taxon>Legionellales</taxon>
        <taxon>Legionellaceae</taxon>
        <taxon>Legionella</taxon>
    </lineage>
</organism>
<dbReference type="EMBL" id="CCSB01000001">
    <property type="protein sequence ID" value="CDZ76917.1"/>
    <property type="molecule type" value="Genomic_DNA"/>
</dbReference>